<evidence type="ECO:0008006" key="3">
    <source>
        <dbReference type="Google" id="ProtNLM"/>
    </source>
</evidence>
<organism evidence="1 2">
    <name type="scientific">Mortierella hygrophila</name>
    <dbReference type="NCBI Taxonomy" id="979708"/>
    <lineage>
        <taxon>Eukaryota</taxon>
        <taxon>Fungi</taxon>
        <taxon>Fungi incertae sedis</taxon>
        <taxon>Mucoromycota</taxon>
        <taxon>Mortierellomycotina</taxon>
        <taxon>Mortierellomycetes</taxon>
        <taxon>Mortierellales</taxon>
        <taxon>Mortierellaceae</taxon>
        <taxon>Mortierella</taxon>
    </lineage>
</organism>
<feature type="non-terminal residue" evidence="1">
    <location>
        <position position="1"/>
    </location>
</feature>
<dbReference type="AlphaFoldDB" id="A0A9P6ESZ5"/>
<comment type="caution">
    <text evidence="1">The sequence shown here is derived from an EMBL/GenBank/DDBJ whole genome shotgun (WGS) entry which is preliminary data.</text>
</comment>
<dbReference type="EMBL" id="JAAAXW010001420">
    <property type="protein sequence ID" value="KAF9534099.1"/>
    <property type="molecule type" value="Genomic_DNA"/>
</dbReference>
<sequence length="119" mass="14125">ALTKEEFDERWKVLLNDFGRDDKARYHLCKLYDNRERWVRYSVERCFTNNTQATGGVEKVHHLIKTHLHGKRTHLLGVFHGVQQRANKETVKSNGLQAYRNKHVRRPDAYAHAMFPLVR</sequence>
<dbReference type="Proteomes" id="UP000723463">
    <property type="component" value="Unassembled WGS sequence"/>
</dbReference>
<keyword evidence="2" id="KW-1185">Reference proteome</keyword>
<accession>A0A9P6ESZ5</accession>
<gene>
    <name evidence="1" type="ORF">EC957_002191</name>
</gene>
<evidence type="ECO:0000313" key="1">
    <source>
        <dbReference type="EMBL" id="KAF9534099.1"/>
    </source>
</evidence>
<protein>
    <recommendedName>
        <fullName evidence="3">Protein FAR1-RELATED SEQUENCE</fullName>
    </recommendedName>
</protein>
<proteinExistence type="predicted"/>
<evidence type="ECO:0000313" key="2">
    <source>
        <dbReference type="Proteomes" id="UP000723463"/>
    </source>
</evidence>
<reference evidence="1" key="1">
    <citation type="journal article" date="2020" name="Fungal Divers.">
        <title>Resolving the Mortierellaceae phylogeny through synthesis of multi-gene phylogenetics and phylogenomics.</title>
        <authorList>
            <person name="Vandepol N."/>
            <person name="Liber J."/>
            <person name="Desiro A."/>
            <person name="Na H."/>
            <person name="Kennedy M."/>
            <person name="Barry K."/>
            <person name="Grigoriev I.V."/>
            <person name="Miller A.N."/>
            <person name="O'Donnell K."/>
            <person name="Stajich J.E."/>
            <person name="Bonito G."/>
        </authorList>
    </citation>
    <scope>NUCLEOTIDE SEQUENCE</scope>
    <source>
        <strain evidence="1">NRRL 2591</strain>
    </source>
</reference>
<feature type="non-terminal residue" evidence="1">
    <location>
        <position position="119"/>
    </location>
</feature>
<name>A0A9P6ESZ5_9FUNG</name>